<dbReference type="InterPro" id="IPR002502">
    <property type="entry name" value="Amidase_domain"/>
</dbReference>
<accession>A0A0K2LCY7</accession>
<protein>
    <submittedName>
        <fullName evidence="3">Amidase</fullName>
    </submittedName>
</protein>
<keyword evidence="4" id="KW-1185">Reference proteome</keyword>
<sequence length="308" mass="34880">MKRKQVYFYMLLASFVSFLFVLSNVQIAQAGTVNDYIISNRIRPVRIQNQEGTFSHWTPYEHGVGKPEGIVIHETADDHATANAKNEAAYFNNNWPKISAYVHAFVDNNQIINIHNTDYGVWGAGATANAKYIQVELCHTHDYDSFARSIANDAYYTASKLIQYNIPDKPEVTIVSHDQVSKMYHETDHTDPVGYFSKWGYNMYQFYDMVGYYYNNLKTTHDVYGGNGSATQTAAKPTTNSANTINVNNPKGSFVPIFAFNNDGSAKQVMDRALSNKSAWYTDQTKNYNGVVYHRVATNEWVAATYII</sequence>
<feature type="domain" description="N-acetylmuramoyl-L-alanine amidase" evidence="2">
    <location>
        <begin position="53"/>
        <end position="193"/>
    </location>
</feature>
<dbReference type="AlphaFoldDB" id="A0A0K2LCY7"/>
<evidence type="ECO:0000313" key="4">
    <source>
        <dbReference type="Proteomes" id="UP000061546"/>
    </source>
</evidence>
<name>A0A0K2LCY7_9LACO</name>
<gene>
    <name evidence="3" type="ORF">JP39_07195</name>
</gene>
<evidence type="ECO:0000256" key="1">
    <source>
        <dbReference type="SAM" id="SignalP"/>
    </source>
</evidence>
<dbReference type="EMBL" id="CP012559">
    <property type="protein sequence ID" value="ALB29167.1"/>
    <property type="molecule type" value="Genomic_DNA"/>
</dbReference>
<dbReference type="Pfam" id="PF01510">
    <property type="entry name" value="Amidase_2"/>
    <property type="match status" value="1"/>
</dbReference>
<reference evidence="3 4" key="1">
    <citation type="submission" date="2015-08" db="EMBL/GenBank/DDBJ databases">
        <title>Genomic sequence of Lactobacillus heilongjiangensis DSM 28069, isolated from Chinese traditional pickle.</title>
        <authorList>
            <person name="Jiang X."/>
            <person name="Zheng B."/>
            <person name="Cheng H."/>
        </authorList>
    </citation>
    <scope>NUCLEOTIDE SEQUENCE [LARGE SCALE GENOMIC DNA]</scope>
    <source>
        <strain evidence="3 4">DSM 28069</strain>
    </source>
</reference>
<proteinExistence type="predicted"/>
<feature type="chain" id="PRO_5005480195" evidence="1">
    <location>
        <begin position="31"/>
        <end position="308"/>
    </location>
</feature>
<dbReference type="SUPFAM" id="SSF55846">
    <property type="entry name" value="N-acetylmuramoyl-L-alanine amidase-like"/>
    <property type="match status" value="1"/>
</dbReference>
<keyword evidence="1" id="KW-0732">Signal</keyword>
<dbReference type="STRING" id="1074467.JP39_07195"/>
<dbReference type="SMART" id="SM00644">
    <property type="entry name" value="Ami_2"/>
    <property type="match status" value="1"/>
</dbReference>
<dbReference type="OrthoDB" id="9816557at2"/>
<dbReference type="Proteomes" id="UP000061546">
    <property type="component" value="Chromosome"/>
</dbReference>
<dbReference type="GO" id="GO:0009253">
    <property type="term" value="P:peptidoglycan catabolic process"/>
    <property type="evidence" value="ECO:0007669"/>
    <property type="project" value="InterPro"/>
</dbReference>
<evidence type="ECO:0000313" key="3">
    <source>
        <dbReference type="EMBL" id="ALB29167.1"/>
    </source>
</evidence>
<organism evidence="3 4">
    <name type="scientific">Companilactobacillus heilongjiangensis</name>
    <dbReference type="NCBI Taxonomy" id="1074467"/>
    <lineage>
        <taxon>Bacteria</taxon>
        <taxon>Bacillati</taxon>
        <taxon>Bacillota</taxon>
        <taxon>Bacilli</taxon>
        <taxon>Lactobacillales</taxon>
        <taxon>Lactobacillaceae</taxon>
        <taxon>Companilactobacillus</taxon>
    </lineage>
</organism>
<dbReference type="GO" id="GO:0008745">
    <property type="term" value="F:N-acetylmuramoyl-L-alanine amidase activity"/>
    <property type="evidence" value="ECO:0007669"/>
    <property type="project" value="InterPro"/>
</dbReference>
<dbReference type="Gene3D" id="3.40.80.10">
    <property type="entry name" value="Peptidoglycan recognition protein-like"/>
    <property type="match status" value="1"/>
</dbReference>
<dbReference type="CDD" id="cd06583">
    <property type="entry name" value="PGRP"/>
    <property type="match status" value="1"/>
</dbReference>
<dbReference type="KEGG" id="lhi:JP39_07195"/>
<dbReference type="RefSeq" id="WP_041499566.1">
    <property type="nucleotide sequence ID" value="NZ_BJDV01000001.1"/>
</dbReference>
<feature type="signal peptide" evidence="1">
    <location>
        <begin position="1"/>
        <end position="30"/>
    </location>
</feature>
<evidence type="ECO:0000259" key="2">
    <source>
        <dbReference type="SMART" id="SM00644"/>
    </source>
</evidence>
<dbReference type="InterPro" id="IPR036505">
    <property type="entry name" value="Amidase/PGRP_sf"/>
</dbReference>